<feature type="domain" description="HAMP" evidence="9">
    <location>
        <begin position="220"/>
        <end position="272"/>
    </location>
</feature>
<protein>
    <submittedName>
        <fullName evidence="10">Aerotaxis receptor</fullName>
    </submittedName>
</protein>
<keyword evidence="6" id="KW-0812">Transmembrane</keyword>
<evidence type="ECO:0000313" key="11">
    <source>
        <dbReference type="Proteomes" id="UP000541535"/>
    </source>
</evidence>
<comment type="caution">
    <text evidence="10">The sequence shown here is derived from an EMBL/GenBank/DDBJ whole genome shotgun (WGS) entry which is preliminary data.</text>
</comment>
<dbReference type="Gene3D" id="1.10.287.950">
    <property type="entry name" value="Methyl-accepting chemotaxis protein"/>
    <property type="match status" value="1"/>
</dbReference>
<organism evidence="10 11">
    <name type="scientific">Pseudoduganella violacea</name>
    <dbReference type="NCBI Taxonomy" id="1715466"/>
    <lineage>
        <taxon>Bacteria</taxon>
        <taxon>Pseudomonadati</taxon>
        <taxon>Pseudomonadota</taxon>
        <taxon>Betaproteobacteria</taxon>
        <taxon>Burkholderiales</taxon>
        <taxon>Oxalobacteraceae</taxon>
        <taxon>Telluria group</taxon>
        <taxon>Pseudoduganella</taxon>
    </lineage>
</organism>
<keyword evidence="4" id="KW-0807">Transducer</keyword>
<dbReference type="InterPro" id="IPR035965">
    <property type="entry name" value="PAS-like_dom_sf"/>
</dbReference>
<dbReference type="InterPro" id="IPR001610">
    <property type="entry name" value="PAC"/>
</dbReference>
<dbReference type="PANTHER" id="PTHR43531">
    <property type="entry name" value="PROTEIN ICFG"/>
    <property type="match status" value="1"/>
</dbReference>
<evidence type="ECO:0000259" key="8">
    <source>
        <dbReference type="PROSITE" id="PS50112"/>
    </source>
</evidence>
<evidence type="ECO:0000256" key="2">
    <source>
        <dbReference type="ARBA" id="ARBA00022481"/>
    </source>
</evidence>
<proteinExistence type="inferred from homology"/>
<comment type="similarity">
    <text evidence="3">Belongs to the methyl-accepting chemotaxis (MCP) protein family.</text>
</comment>
<dbReference type="InterPro" id="IPR051310">
    <property type="entry name" value="MCP_chemotaxis"/>
</dbReference>
<dbReference type="InterPro" id="IPR000014">
    <property type="entry name" value="PAS"/>
</dbReference>
<dbReference type="AlphaFoldDB" id="A0A7W5FRU9"/>
<dbReference type="Pfam" id="PF00015">
    <property type="entry name" value="MCPsignal"/>
    <property type="match status" value="1"/>
</dbReference>
<feature type="region of interest" description="Disordered" evidence="5">
    <location>
        <begin position="530"/>
        <end position="554"/>
    </location>
</feature>
<keyword evidence="6" id="KW-1133">Transmembrane helix</keyword>
<dbReference type="SMART" id="SM00283">
    <property type="entry name" value="MA"/>
    <property type="match status" value="1"/>
</dbReference>
<evidence type="ECO:0000256" key="3">
    <source>
        <dbReference type="ARBA" id="ARBA00029447"/>
    </source>
</evidence>
<dbReference type="EMBL" id="JACHXD010000001">
    <property type="protein sequence ID" value="MBB3117094.1"/>
    <property type="molecule type" value="Genomic_DNA"/>
</dbReference>
<dbReference type="SUPFAM" id="SSF58104">
    <property type="entry name" value="Methyl-accepting chemotaxis protein (MCP) signaling domain"/>
    <property type="match status" value="1"/>
</dbReference>
<dbReference type="InterPro" id="IPR003660">
    <property type="entry name" value="HAMP_dom"/>
</dbReference>
<dbReference type="CDD" id="cd00130">
    <property type="entry name" value="PAS"/>
    <property type="match status" value="1"/>
</dbReference>
<keyword evidence="10" id="KW-0675">Receptor</keyword>
<dbReference type="PROSITE" id="PS50111">
    <property type="entry name" value="CHEMOTAXIS_TRANSDUC_2"/>
    <property type="match status" value="1"/>
</dbReference>
<dbReference type="RefSeq" id="WP_183439096.1">
    <property type="nucleotide sequence ID" value="NZ_JACHXD010000001.1"/>
</dbReference>
<dbReference type="SUPFAM" id="SSF55785">
    <property type="entry name" value="PYP-like sensor domain (PAS domain)"/>
    <property type="match status" value="1"/>
</dbReference>
<sequence>MRVNSPVTNNEFVLDDGKTIVSTTDLKGKIQYANPYFIEVSGFAEDELIGAPQNILRHPDMPAEAFADLWLTIKAGMPWTGMVKNRCKNGDFYWVLANVTPVIEGGRPVGYMSVRTKPNREQVRQADDLYRELRNGNPRGLTLRHGQVLRGGLVGKLARLSHLSLARHIGLGLGGVSLMLALLAVGLWTSGDGSVLHGWLSTLSAVAVVGALYVWYSLHQAIVMPLQQAIGFARKMAGGDLTGALDIPQHNDMGQLLAALRQTNINLHSIIGDVRANFDEIKLATSEIASGNMDLSGRTESQASSLQQTAASMEQLTTNVQQSAGNVASANELAGQASRIAAQGGNIVSQVVQTMGDISTSSRKILDIIGMIDGIAFQTNILALNAAVEAARAGEHGKGFAVVASEVRSLAHRSATAAKEVKQLIDLSLSKVDAGTALTSNAGSTMSEVIESVERVTHVMDEISSATQQQSHGLVQVNQAVNQIDDITQQNAALVEQAAAAARSLAQQAEWVAQAMAVFKLKEIAARRGMPQAHPHAASPATPRLEKNKFKQLA</sequence>
<dbReference type="PROSITE" id="PS50112">
    <property type="entry name" value="PAS"/>
    <property type="match status" value="1"/>
</dbReference>
<keyword evidence="6" id="KW-0472">Membrane</keyword>
<dbReference type="InterPro" id="IPR013655">
    <property type="entry name" value="PAS_fold_3"/>
</dbReference>
<feature type="domain" description="Methyl-accepting transducer" evidence="7">
    <location>
        <begin position="277"/>
        <end position="506"/>
    </location>
</feature>
<comment type="subcellular location">
    <subcellularLocation>
        <location evidence="1">Membrane</location>
    </subcellularLocation>
</comment>
<dbReference type="InterPro" id="IPR004089">
    <property type="entry name" value="MCPsignal_dom"/>
</dbReference>
<dbReference type="GO" id="GO:0004888">
    <property type="term" value="F:transmembrane signaling receptor activity"/>
    <property type="evidence" value="ECO:0007669"/>
    <property type="project" value="TreeGrafter"/>
</dbReference>
<name>A0A7W5FRU9_9BURK</name>
<dbReference type="PANTHER" id="PTHR43531:SF14">
    <property type="entry name" value="METHYL-ACCEPTING CHEMOTAXIS PROTEIN I-RELATED"/>
    <property type="match status" value="1"/>
</dbReference>
<dbReference type="NCBIfam" id="TIGR00229">
    <property type="entry name" value="sensory_box"/>
    <property type="match status" value="1"/>
</dbReference>
<dbReference type="PROSITE" id="PS50885">
    <property type="entry name" value="HAMP"/>
    <property type="match status" value="1"/>
</dbReference>
<accession>A0A7W5FRU9</accession>
<reference evidence="10 11" key="1">
    <citation type="submission" date="2020-08" db="EMBL/GenBank/DDBJ databases">
        <title>Genomic Encyclopedia of Type Strains, Phase III (KMG-III): the genomes of soil and plant-associated and newly described type strains.</title>
        <authorList>
            <person name="Whitman W."/>
        </authorList>
    </citation>
    <scope>NUCLEOTIDE SEQUENCE [LARGE SCALE GENOMIC DNA]</scope>
    <source>
        <strain evidence="10 11">CECT 8897</strain>
    </source>
</reference>
<dbReference type="SMART" id="SM00091">
    <property type="entry name" value="PAS"/>
    <property type="match status" value="1"/>
</dbReference>
<evidence type="ECO:0000313" key="10">
    <source>
        <dbReference type="EMBL" id="MBB3117094.1"/>
    </source>
</evidence>
<evidence type="ECO:0000256" key="6">
    <source>
        <dbReference type="SAM" id="Phobius"/>
    </source>
</evidence>
<feature type="compositionally biased region" description="Basic and acidic residues" evidence="5">
    <location>
        <begin position="544"/>
        <end position="554"/>
    </location>
</feature>
<dbReference type="SMART" id="SM00086">
    <property type="entry name" value="PAC"/>
    <property type="match status" value="1"/>
</dbReference>
<feature type="domain" description="PAS" evidence="8">
    <location>
        <begin position="13"/>
        <end position="50"/>
    </location>
</feature>
<dbReference type="GO" id="GO:0007165">
    <property type="term" value="P:signal transduction"/>
    <property type="evidence" value="ECO:0007669"/>
    <property type="project" value="UniProtKB-KW"/>
</dbReference>
<dbReference type="Pfam" id="PF08447">
    <property type="entry name" value="PAS_3"/>
    <property type="match status" value="1"/>
</dbReference>
<dbReference type="GO" id="GO:0006935">
    <property type="term" value="P:chemotaxis"/>
    <property type="evidence" value="ECO:0007669"/>
    <property type="project" value="TreeGrafter"/>
</dbReference>
<dbReference type="GO" id="GO:0005886">
    <property type="term" value="C:plasma membrane"/>
    <property type="evidence" value="ECO:0007669"/>
    <property type="project" value="TreeGrafter"/>
</dbReference>
<evidence type="ECO:0000259" key="7">
    <source>
        <dbReference type="PROSITE" id="PS50111"/>
    </source>
</evidence>
<dbReference type="Gene3D" id="3.30.450.20">
    <property type="entry name" value="PAS domain"/>
    <property type="match status" value="1"/>
</dbReference>
<evidence type="ECO:0000259" key="9">
    <source>
        <dbReference type="PROSITE" id="PS50885"/>
    </source>
</evidence>
<feature type="transmembrane region" description="Helical" evidence="6">
    <location>
        <begin position="196"/>
        <end position="216"/>
    </location>
</feature>
<dbReference type="Proteomes" id="UP000541535">
    <property type="component" value="Unassembled WGS sequence"/>
</dbReference>
<dbReference type="FunFam" id="1.10.287.950:FF:000001">
    <property type="entry name" value="Methyl-accepting chemotaxis sensory transducer"/>
    <property type="match status" value="1"/>
</dbReference>
<gene>
    <name evidence="10" type="ORF">FHS03_000113</name>
</gene>
<evidence type="ECO:0000256" key="4">
    <source>
        <dbReference type="PROSITE-ProRule" id="PRU00284"/>
    </source>
</evidence>
<evidence type="ECO:0000256" key="1">
    <source>
        <dbReference type="ARBA" id="ARBA00004370"/>
    </source>
</evidence>
<evidence type="ECO:0000256" key="5">
    <source>
        <dbReference type="SAM" id="MobiDB-lite"/>
    </source>
</evidence>
<keyword evidence="2" id="KW-0488">Methylation</keyword>
<keyword evidence="11" id="KW-1185">Reference proteome</keyword>
<feature type="transmembrane region" description="Helical" evidence="6">
    <location>
        <begin position="169"/>
        <end position="190"/>
    </location>
</feature>
<dbReference type="CDD" id="cd11386">
    <property type="entry name" value="MCP_signal"/>
    <property type="match status" value="1"/>
</dbReference>